<dbReference type="Gene3D" id="3.20.20.30">
    <property type="entry name" value="Luciferase-like domain"/>
    <property type="match status" value="1"/>
</dbReference>
<evidence type="ECO:0000256" key="4">
    <source>
        <dbReference type="ARBA" id="ARBA00023033"/>
    </source>
</evidence>
<name>A0ABS9LB55_9MICC</name>
<comment type="similarity">
    <text evidence="5">Belongs to the NtaA/SnaA/DszA monooxygenase family.</text>
</comment>
<gene>
    <name evidence="7" type="ORF">LVY72_18630</name>
</gene>
<dbReference type="RefSeq" id="WP_237824634.1">
    <property type="nucleotide sequence ID" value="NZ_JAKLTQ010000018.1"/>
</dbReference>
<organism evidence="7 8">
    <name type="scientific">Arthrobacter hankyongi</name>
    <dbReference type="NCBI Taxonomy" id="2904801"/>
    <lineage>
        <taxon>Bacteria</taxon>
        <taxon>Bacillati</taxon>
        <taxon>Actinomycetota</taxon>
        <taxon>Actinomycetes</taxon>
        <taxon>Micrococcales</taxon>
        <taxon>Micrococcaceae</taxon>
        <taxon>Arthrobacter</taxon>
    </lineage>
</organism>
<keyword evidence="2" id="KW-0288">FMN</keyword>
<dbReference type="EMBL" id="JAKLTQ010000018">
    <property type="protein sequence ID" value="MCG2623914.1"/>
    <property type="molecule type" value="Genomic_DNA"/>
</dbReference>
<dbReference type="InterPro" id="IPR036661">
    <property type="entry name" value="Luciferase-like_sf"/>
</dbReference>
<protein>
    <submittedName>
        <fullName evidence="7">LLM class flavin-dependent oxidoreductase</fullName>
    </submittedName>
</protein>
<dbReference type="Pfam" id="PF00296">
    <property type="entry name" value="Bac_luciferase"/>
    <property type="match status" value="1"/>
</dbReference>
<reference evidence="7" key="1">
    <citation type="submission" date="2022-01" db="EMBL/GenBank/DDBJ databases">
        <authorList>
            <person name="Jo J.-H."/>
            <person name="Im W.-T."/>
        </authorList>
    </citation>
    <scope>NUCLEOTIDE SEQUENCE</scope>
    <source>
        <strain evidence="7">I2-34</strain>
    </source>
</reference>
<dbReference type="NCBIfam" id="TIGR03860">
    <property type="entry name" value="FMN_nitrolo"/>
    <property type="match status" value="1"/>
</dbReference>
<evidence type="ECO:0000313" key="8">
    <source>
        <dbReference type="Proteomes" id="UP001165368"/>
    </source>
</evidence>
<dbReference type="PIRSF" id="PIRSF000337">
    <property type="entry name" value="NTA_MOA"/>
    <property type="match status" value="1"/>
</dbReference>
<dbReference type="InterPro" id="IPR016215">
    <property type="entry name" value="NTA_MOA"/>
</dbReference>
<keyword evidence="8" id="KW-1185">Reference proteome</keyword>
<dbReference type="InterPro" id="IPR011251">
    <property type="entry name" value="Luciferase-like_dom"/>
</dbReference>
<comment type="caution">
    <text evidence="7">The sequence shown here is derived from an EMBL/GenBank/DDBJ whole genome shotgun (WGS) entry which is preliminary data.</text>
</comment>
<evidence type="ECO:0000259" key="6">
    <source>
        <dbReference type="Pfam" id="PF00296"/>
    </source>
</evidence>
<evidence type="ECO:0000256" key="3">
    <source>
        <dbReference type="ARBA" id="ARBA00023002"/>
    </source>
</evidence>
<proteinExistence type="inferred from homology"/>
<feature type="domain" description="Luciferase-like" evidence="6">
    <location>
        <begin position="32"/>
        <end position="328"/>
    </location>
</feature>
<evidence type="ECO:0000256" key="2">
    <source>
        <dbReference type="ARBA" id="ARBA00022643"/>
    </source>
</evidence>
<keyword evidence="1" id="KW-0285">Flavoprotein</keyword>
<evidence type="ECO:0000256" key="5">
    <source>
        <dbReference type="ARBA" id="ARBA00033748"/>
    </source>
</evidence>
<dbReference type="PANTHER" id="PTHR30011">
    <property type="entry name" value="ALKANESULFONATE MONOOXYGENASE-RELATED"/>
    <property type="match status" value="1"/>
</dbReference>
<dbReference type="Proteomes" id="UP001165368">
    <property type="component" value="Unassembled WGS sequence"/>
</dbReference>
<dbReference type="SUPFAM" id="SSF51679">
    <property type="entry name" value="Bacterial luciferase-like"/>
    <property type="match status" value="1"/>
</dbReference>
<keyword evidence="4" id="KW-0503">Monooxygenase</keyword>
<accession>A0ABS9LB55</accession>
<keyword evidence="3" id="KW-0560">Oxidoreductase</keyword>
<dbReference type="PANTHER" id="PTHR30011:SF16">
    <property type="entry name" value="C2H2 FINGER DOMAIN TRANSCRIPTION FACTOR (EUROFUNG)-RELATED"/>
    <property type="match status" value="1"/>
</dbReference>
<sequence length="469" mass="51714">MTNQQKSKKRMILNAFDMNCVGHQNPGMWSHPDDQTHRYKDLDYWTDLAKLLERGGFDCLFIADVLGFYDVYGGSRETALRTAAQAPVGDPAIPVSAMAAVTERLGFGVTKSLTYELPYSFAKTMTTLDHITKGRVAWNIVTSYQASAAQNLGLDDQIPHDERYNVADEFMEVCYKLWEGSWEDDAVVIDKENRVFTDPSKVHDIKHEGKYYKVPGAHLGQPSPQRTPFLFQAGTSKAGTAFAGKHAEAVFVIGTSPEELRPTVDKVRQAAAEAGRDPRSVKVIVMLTPVTAPTDEEAQAKLEDFYKYADTDAALTLFGGWTGVDLSSAPADQPLESMESNAIRAMMEMLTRVDSDVVWTKERLAKWLCIGGFSSSIVGSPTTIVDEMERWMEIADVDGFNLGRVIAPGTMEDFVELVVPELRRRGHVPQDPGADGAMTLRERITGDSRLPVEHVGAKLGAEVSGSLVR</sequence>
<evidence type="ECO:0000256" key="1">
    <source>
        <dbReference type="ARBA" id="ARBA00022630"/>
    </source>
</evidence>
<dbReference type="InterPro" id="IPR051260">
    <property type="entry name" value="Diverse_substr_monoxygenases"/>
</dbReference>
<evidence type="ECO:0000313" key="7">
    <source>
        <dbReference type="EMBL" id="MCG2623914.1"/>
    </source>
</evidence>